<name>A0A5B7EER0_PORTR</name>
<accession>A0A5B7EER0</accession>
<keyword evidence="3" id="KW-1185">Reference proteome</keyword>
<dbReference type="EMBL" id="VSRR010002522">
    <property type="protein sequence ID" value="MPC31875.1"/>
    <property type="molecule type" value="Genomic_DNA"/>
</dbReference>
<dbReference type="PANTHER" id="PTHR20765:SF1">
    <property type="entry name" value="EQUILIBRATIVE NUCLEOBASE TRANSPORTER 1"/>
    <property type="match status" value="1"/>
</dbReference>
<dbReference type="InterPro" id="IPR027197">
    <property type="entry name" value="SLC43A3"/>
</dbReference>
<keyword evidence="1" id="KW-0812">Transmembrane</keyword>
<gene>
    <name evidence="2" type="primary">SLC43A3</name>
    <name evidence="2" type="ORF">E2C01_025176</name>
</gene>
<sequence length="223" mass="24334">MALLYTVACVVYSTPGIFIGYALHHFGLAFTRVLGGLMVSCGFILLSLTTAAAPDNLWGATILLSVGGNTIRMSGLQFGNLFPEGRNTAMAIISGVFTPSAGIMTLLQAVSKEDPDEKKEKEDEVSLKSSIFSLSSLLHAYWVFINLLGVTLFNTHFNTWINRFATTEDEVGLYSRLFGLANILCVLVTPLPGITMDLLTRRFQKGESRIATQVTKLLNLMCL</sequence>
<evidence type="ECO:0000313" key="2">
    <source>
        <dbReference type="EMBL" id="MPC31875.1"/>
    </source>
</evidence>
<feature type="transmembrane region" description="Helical" evidence="1">
    <location>
        <begin position="131"/>
        <end position="153"/>
    </location>
</feature>
<proteinExistence type="predicted"/>
<dbReference type="SUPFAM" id="SSF103473">
    <property type="entry name" value="MFS general substrate transporter"/>
    <property type="match status" value="1"/>
</dbReference>
<keyword evidence="1" id="KW-1133">Transmembrane helix</keyword>
<organism evidence="2 3">
    <name type="scientific">Portunus trituberculatus</name>
    <name type="common">Swimming crab</name>
    <name type="synonym">Neptunus trituberculatus</name>
    <dbReference type="NCBI Taxonomy" id="210409"/>
    <lineage>
        <taxon>Eukaryota</taxon>
        <taxon>Metazoa</taxon>
        <taxon>Ecdysozoa</taxon>
        <taxon>Arthropoda</taxon>
        <taxon>Crustacea</taxon>
        <taxon>Multicrustacea</taxon>
        <taxon>Malacostraca</taxon>
        <taxon>Eumalacostraca</taxon>
        <taxon>Eucarida</taxon>
        <taxon>Decapoda</taxon>
        <taxon>Pleocyemata</taxon>
        <taxon>Brachyura</taxon>
        <taxon>Eubrachyura</taxon>
        <taxon>Portunoidea</taxon>
        <taxon>Portunidae</taxon>
        <taxon>Portuninae</taxon>
        <taxon>Portunus</taxon>
    </lineage>
</organism>
<dbReference type="Proteomes" id="UP000324222">
    <property type="component" value="Unassembled WGS sequence"/>
</dbReference>
<dbReference type="InterPro" id="IPR036259">
    <property type="entry name" value="MFS_trans_sf"/>
</dbReference>
<protein>
    <submittedName>
        <fullName evidence="2">Solute carrier family 43 member 3</fullName>
    </submittedName>
</protein>
<keyword evidence="1" id="KW-0472">Membrane</keyword>
<dbReference type="AlphaFoldDB" id="A0A5B7EER0"/>
<comment type="caution">
    <text evidence="2">The sequence shown here is derived from an EMBL/GenBank/DDBJ whole genome shotgun (WGS) entry which is preliminary data.</text>
</comment>
<reference evidence="2 3" key="1">
    <citation type="submission" date="2019-05" db="EMBL/GenBank/DDBJ databases">
        <title>Another draft genome of Portunus trituberculatus and its Hox gene families provides insights of decapod evolution.</title>
        <authorList>
            <person name="Jeong J.-H."/>
            <person name="Song I."/>
            <person name="Kim S."/>
            <person name="Choi T."/>
            <person name="Kim D."/>
            <person name="Ryu S."/>
            <person name="Kim W."/>
        </authorList>
    </citation>
    <scope>NUCLEOTIDE SEQUENCE [LARGE SCALE GENOMIC DNA]</scope>
    <source>
        <tissue evidence="2">Muscle</tissue>
    </source>
</reference>
<evidence type="ECO:0000313" key="3">
    <source>
        <dbReference type="Proteomes" id="UP000324222"/>
    </source>
</evidence>
<dbReference type="OrthoDB" id="6341381at2759"/>
<feature type="transmembrane region" description="Helical" evidence="1">
    <location>
        <begin position="23"/>
        <end position="45"/>
    </location>
</feature>
<dbReference type="PANTHER" id="PTHR20765">
    <property type="entry name" value="SOLUTE CARRIER FAMILY 43 MEMBER 3-RELATED"/>
    <property type="match status" value="1"/>
</dbReference>
<evidence type="ECO:0000256" key="1">
    <source>
        <dbReference type="SAM" id="Phobius"/>
    </source>
</evidence>
<feature type="transmembrane region" description="Helical" evidence="1">
    <location>
        <begin position="173"/>
        <end position="199"/>
    </location>
</feature>
<feature type="transmembrane region" description="Helical" evidence="1">
    <location>
        <begin position="88"/>
        <end position="110"/>
    </location>
</feature>